<proteinExistence type="predicted"/>
<sequence>MSQNANVTVEVLQQILERLSALEKQTAPNDHMSVSEI</sequence>
<dbReference type="EMBL" id="LSSK01000031">
    <property type="protein sequence ID" value="OMH85887.1"/>
    <property type="molecule type" value="Genomic_DNA"/>
</dbReference>
<dbReference type="AlphaFoldDB" id="A0A1R1PY98"/>
<evidence type="ECO:0000313" key="2">
    <source>
        <dbReference type="Proteomes" id="UP000188320"/>
    </source>
</evidence>
<comment type="caution">
    <text evidence="1">The sequence shown here is derived from an EMBL/GenBank/DDBJ whole genome shotgun (WGS) entry which is preliminary data.</text>
</comment>
<reference evidence="2" key="1">
    <citation type="submission" date="2017-01" db="EMBL/GenBank/DDBJ databases">
        <authorList>
            <person name="Wang Y."/>
            <person name="White M."/>
            <person name="Kvist S."/>
            <person name="Moncalvo J.-M."/>
        </authorList>
    </citation>
    <scope>NUCLEOTIDE SEQUENCE [LARGE SCALE GENOMIC DNA]</scope>
    <source>
        <strain evidence="2">COL-18-3</strain>
    </source>
</reference>
<dbReference type="Proteomes" id="UP000188320">
    <property type="component" value="Unassembled WGS sequence"/>
</dbReference>
<gene>
    <name evidence="1" type="ORF">AX774_g550</name>
</gene>
<organism evidence="1 2">
    <name type="scientific">Zancudomyces culisetae</name>
    <name type="common">Gut fungus</name>
    <name type="synonym">Smittium culisetae</name>
    <dbReference type="NCBI Taxonomy" id="1213189"/>
    <lineage>
        <taxon>Eukaryota</taxon>
        <taxon>Fungi</taxon>
        <taxon>Fungi incertae sedis</taxon>
        <taxon>Zoopagomycota</taxon>
        <taxon>Kickxellomycotina</taxon>
        <taxon>Harpellomycetes</taxon>
        <taxon>Harpellales</taxon>
        <taxon>Legeriomycetaceae</taxon>
        <taxon>Zancudomyces</taxon>
    </lineage>
</organism>
<keyword evidence="2" id="KW-1185">Reference proteome</keyword>
<feature type="non-terminal residue" evidence="1">
    <location>
        <position position="37"/>
    </location>
</feature>
<protein>
    <submittedName>
        <fullName evidence="1">Uncharacterized protein</fullName>
    </submittedName>
</protein>
<evidence type="ECO:0000313" key="1">
    <source>
        <dbReference type="EMBL" id="OMH85887.1"/>
    </source>
</evidence>
<name>A0A1R1PY98_ZANCU</name>
<dbReference type="OrthoDB" id="5545891at2759"/>
<accession>A0A1R1PY98</accession>